<dbReference type="EMBL" id="CP060785">
    <property type="protein sequence ID" value="QNP54254.1"/>
    <property type="molecule type" value="Genomic_DNA"/>
</dbReference>
<dbReference type="KEGG" id="hqi:H9L05_21510"/>
<reference evidence="2 3" key="1">
    <citation type="submission" date="2020-08" db="EMBL/GenBank/DDBJ databases">
        <title>Genome sequence of Hymenobacter qilianensis JCM 19763T.</title>
        <authorList>
            <person name="Hyun D.-W."/>
            <person name="Bae J.-W."/>
        </authorList>
    </citation>
    <scope>NUCLEOTIDE SEQUENCE [LARGE SCALE GENOMIC DNA]</scope>
    <source>
        <strain evidence="2 3">JCM 19763</strain>
        <plasmid evidence="2 3">p_unnamed1</plasmid>
    </source>
</reference>
<name>A0A7H0H138_9BACT</name>
<evidence type="ECO:0000256" key="1">
    <source>
        <dbReference type="SAM" id="SignalP"/>
    </source>
</evidence>
<sequence>MKKTCFVFFALLLWLPVRGQGGESALSDTLYSVLRVPPPVAFPGLKLPKYEPAACVFPALRQLIGTDKGCGEAIGYYFSTEQTQGKELIKVAPVDLRRVRSGTFFGYFRLGNRVFLCHGTNKA</sequence>
<dbReference type="Proteomes" id="UP000516093">
    <property type="component" value="Plasmid p_unnamed1"/>
</dbReference>
<keyword evidence="2" id="KW-0614">Plasmid</keyword>
<protein>
    <submittedName>
        <fullName evidence="2">Uncharacterized protein</fullName>
    </submittedName>
</protein>
<feature type="signal peptide" evidence="1">
    <location>
        <begin position="1"/>
        <end position="19"/>
    </location>
</feature>
<feature type="chain" id="PRO_5028877786" evidence="1">
    <location>
        <begin position="20"/>
        <end position="123"/>
    </location>
</feature>
<keyword evidence="3" id="KW-1185">Reference proteome</keyword>
<dbReference type="AlphaFoldDB" id="A0A7H0H138"/>
<dbReference type="RefSeq" id="WP_187734413.1">
    <property type="nucleotide sequence ID" value="NZ_BMFN01000005.1"/>
</dbReference>
<geneLocation type="plasmid" evidence="2 3">
    <name>p_unnamed1</name>
</geneLocation>
<evidence type="ECO:0000313" key="3">
    <source>
        <dbReference type="Proteomes" id="UP000516093"/>
    </source>
</evidence>
<gene>
    <name evidence="2" type="ORF">H9L05_21510</name>
</gene>
<proteinExistence type="predicted"/>
<accession>A0A7H0H138</accession>
<evidence type="ECO:0000313" key="2">
    <source>
        <dbReference type="EMBL" id="QNP54254.1"/>
    </source>
</evidence>
<keyword evidence="1" id="KW-0732">Signal</keyword>
<organism evidence="2 3">
    <name type="scientific">Hymenobacter qilianensis</name>
    <dbReference type="NCBI Taxonomy" id="1385715"/>
    <lineage>
        <taxon>Bacteria</taxon>
        <taxon>Pseudomonadati</taxon>
        <taxon>Bacteroidota</taxon>
        <taxon>Cytophagia</taxon>
        <taxon>Cytophagales</taxon>
        <taxon>Hymenobacteraceae</taxon>
        <taxon>Hymenobacter</taxon>
    </lineage>
</organism>